<evidence type="ECO:0000259" key="7">
    <source>
        <dbReference type="PROSITE" id="PS51192"/>
    </source>
</evidence>
<dbReference type="SMART" id="SM00487">
    <property type="entry name" value="DEXDc"/>
    <property type="match status" value="1"/>
</dbReference>
<protein>
    <recommendedName>
        <fullName evidence="2">RNA helicase</fullName>
        <ecNumber evidence="2">3.6.4.13</ecNumber>
    </recommendedName>
</protein>
<dbReference type="GO" id="GO:0016787">
    <property type="term" value="F:hydrolase activity"/>
    <property type="evidence" value="ECO:0007669"/>
    <property type="project" value="UniProtKB-KW"/>
</dbReference>
<organism evidence="8 9">
    <name type="scientific">Henosepilachna vigintioctopunctata</name>
    <dbReference type="NCBI Taxonomy" id="420089"/>
    <lineage>
        <taxon>Eukaryota</taxon>
        <taxon>Metazoa</taxon>
        <taxon>Ecdysozoa</taxon>
        <taxon>Arthropoda</taxon>
        <taxon>Hexapoda</taxon>
        <taxon>Insecta</taxon>
        <taxon>Pterygota</taxon>
        <taxon>Neoptera</taxon>
        <taxon>Endopterygota</taxon>
        <taxon>Coleoptera</taxon>
        <taxon>Polyphaga</taxon>
        <taxon>Cucujiformia</taxon>
        <taxon>Coccinelloidea</taxon>
        <taxon>Coccinellidae</taxon>
        <taxon>Epilachninae</taxon>
        <taxon>Epilachnini</taxon>
        <taxon>Henosepilachna</taxon>
    </lineage>
</organism>
<dbReference type="GO" id="GO:0051880">
    <property type="term" value="F:G-quadruplex DNA binding"/>
    <property type="evidence" value="ECO:0007669"/>
    <property type="project" value="TreeGrafter"/>
</dbReference>
<sequence length="381" mass="44162">MSAMSNDCELDFLMMGNLDLSKSLETQLKAVIDRLPNYRLPNSYDEIEDSQFKRDFLQNINGKLEDHIPSLRCMDNPCFDNELFDDLQSKHQKPSFKQMLAIRSSLPVFKMRSTIILMVQSSQVMLISGETGCGKTTQVPQFILDYFISTRKGSSCKIMCTQPRRISAISVAKRVAAERGEILGQSTGYKIRLEEEYPRDRASITFCTTGVILRKMQSDPFLTEYSHIILDEIHERGIEADFLITLLKQVMRKRKDLRIILMSATLNAKSFWSYFGNCPHLNINSNTYSVEKYFLEDVIEKIKFEFLPASKVELEGPAAEKQKEFDSIIKPYIEELQTNNKYDEQVYKQISNINSEELNILLIFNLLEYICFKVRTTWNML</sequence>
<dbReference type="PROSITE" id="PS00690">
    <property type="entry name" value="DEAH_ATP_HELICASE"/>
    <property type="match status" value="1"/>
</dbReference>
<dbReference type="AlphaFoldDB" id="A0AAW1V064"/>
<dbReference type="Proteomes" id="UP001431783">
    <property type="component" value="Unassembled WGS sequence"/>
</dbReference>
<dbReference type="FunFam" id="3.40.50.300:FF:000284">
    <property type="entry name" value="probable ATP-dependent RNA helicase YTHDC2"/>
    <property type="match status" value="1"/>
</dbReference>
<evidence type="ECO:0000256" key="5">
    <source>
        <dbReference type="ARBA" id="ARBA00022806"/>
    </source>
</evidence>
<evidence type="ECO:0000313" key="9">
    <source>
        <dbReference type="Proteomes" id="UP001431783"/>
    </source>
</evidence>
<comment type="caution">
    <text evidence="8">The sequence shown here is derived from an EMBL/GenBank/DDBJ whole genome shotgun (WGS) entry which is preliminary data.</text>
</comment>
<reference evidence="8 9" key="1">
    <citation type="submission" date="2023-03" db="EMBL/GenBank/DDBJ databases">
        <title>Genome insight into feeding habits of ladybird beetles.</title>
        <authorList>
            <person name="Li H.-S."/>
            <person name="Huang Y.-H."/>
            <person name="Pang H."/>
        </authorList>
    </citation>
    <scope>NUCLEOTIDE SEQUENCE [LARGE SCALE GENOMIC DNA]</scope>
    <source>
        <strain evidence="8">SYSU_2023b</strain>
        <tissue evidence="8">Whole body</tissue>
    </source>
</reference>
<keyword evidence="6" id="KW-0067">ATP-binding</keyword>
<dbReference type="SUPFAM" id="SSF52540">
    <property type="entry name" value="P-loop containing nucleoside triphosphate hydrolases"/>
    <property type="match status" value="1"/>
</dbReference>
<evidence type="ECO:0000256" key="6">
    <source>
        <dbReference type="ARBA" id="ARBA00022840"/>
    </source>
</evidence>
<proteinExistence type="inferred from homology"/>
<name>A0AAW1V064_9CUCU</name>
<dbReference type="EMBL" id="JARQZJ010000121">
    <property type="protein sequence ID" value="KAK9888070.1"/>
    <property type="molecule type" value="Genomic_DNA"/>
</dbReference>
<dbReference type="EC" id="3.6.4.13" evidence="2"/>
<dbReference type="InterPro" id="IPR002464">
    <property type="entry name" value="DNA/RNA_helicase_DEAH_CS"/>
</dbReference>
<evidence type="ECO:0000256" key="2">
    <source>
        <dbReference type="ARBA" id="ARBA00012552"/>
    </source>
</evidence>
<dbReference type="GO" id="GO:0003724">
    <property type="term" value="F:RNA helicase activity"/>
    <property type="evidence" value="ECO:0007669"/>
    <property type="project" value="UniProtKB-EC"/>
</dbReference>
<evidence type="ECO:0000313" key="8">
    <source>
        <dbReference type="EMBL" id="KAK9888070.1"/>
    </source>
</evidence>
<evidence type="ECO:0000256" key="1">
    <source>
        <dbReference type="ARBA" id="ARBA00008792"/>
    </source>
</evidence>
<keyword evidence="4" id="KW-0378">Hydrolase</keyword>
<dbReference type="PROSITE" id="PS51192">
    <property type="entry name" value="HELICASE_ATP_BIND_1"/>
    <property type="match status" value="1"/>
</dbReference>
<dbReference type="GO" id="GO:0003678">
    <property type="term" value="F:DNA helicase activity"/>
    <property type="evidence" value="ECO:0007669"/>
    <property type="project" value="TreeGrafter"/>
</dbReference>
<dbReference type="PANTHER" id="PTHR18934:SF237">
    <property type="entry name" value="ATP-DEPENDENT DNA_RNA HELICASE DHX36"/>
    <property type="match status" value="1"/>
</dbReference>
<dbReference type="InterPro" id="IPR014001">
    <property type="entry name" value="Helicase_ATP-bd"/>
</dbReference>
<accession>A0AAW1V064</accession>
<keyword evidence="5" id="KW-0347">Helicase</keyword>
<keyword evidence="9" id="KW-1185">Reference proteome</keyword>
<dbReference type="GO" id="GO:0005524">
    <property type="term" value="F:ATP binding"/>
    <property type="evidence" value="ECO:0007669"/>
    <property type="project" value="UniProtKB-KW"/>
</dbReference>
<dbReference type="GO" id="GO:0002151">
    <property type="term" value="F:G-quadruplex RNA binding"/>
    <property type="evidence" value="ECO:0007669"/>
    <property type="project" value="TreeGrafter"/>
</dbReference>
<dbReference type="InterPro" id="IPR027417">
    <property type="entry name" value="P-loop_NTPase"/>
</dbReference>
<dbReference type="GO" id="GO:0005634">
    <property type="term" value="C:nucleus"/>
    <property type="evidence" value="ECO:0007669"/>
    <property type="project" value="TreeGrafter"/>
</dbReference>
<gene>
    <name evidence="8" type="ORF">WA026_000345</name>
</gene>
<evidence type="ECO:0000256" key="3">
    <source>
        <dbReference type="ARBA" id="ARBA00022741"/>
    </source>
</evidence>
<evidence type="ECO:0000256" key="4">
    <source>
        <dbReference type="ARBA" id="ARBA00022801"/>
    </source>
</evidence>
<dbReference type="Pfam" id="PF00270">
    <property type="entry name" value="DEAD"/>
    <property type="match status" value="1"/>
</dbReference>
<feature type="domain" description="Helicase ATP-binding" evidence="7">
    <location>
        <begin position="116"/>
        <end position="284"/>
    </location>
</feature>
<dbReference type="CDD" id="cd17917">
    <property type="entry name" value="DEXHc_RHA-like"/>
    <property type="match status" value="1"/>
</dbReference>
<dbReference type="GO" id="GO:0005737">
    <property type="term" value="C:cytoplasm"/>
    <property type="evidence" value="ECO:0007669"/>
    <property type="project" value="TreeGrafter"/>
</dbReference>
<comment type="similarity">
    <text evidence="1">Belongs to the DEAD box helicase family. DEAH subfamily.</text>
</comment>
<keyword evidence="3" id="KW-0547">Nucleotide-binding</keyword>
<dbReference type="InterPro" id="IPR011545">
    <property type="entry name" value="DEAD/DEAH_box_helicase_dom"/>
</dbReference>
<dbReference type="PANTHER" id="PTHR18934">
    <property type="entry name" value="ATP-DEPENDENT RNA HELICASE"/>
    <property type="match status" value="1"/>
</dbReference>
<dbReference type="Gene3D" id="3.40.50.300">
    <property type="entry name" value="P-loop containing nucleotide triphosphate hydrolases"/>
    <property type="match status" value="1"/>
</dbReference>